<reference evidence="5 6" key="1">
    <citation type="submission" date="2019-07" db="EMBL/GenBank/DDBJ databases">
        <title>Genomic Encyclopedia of Archaeal and Bacterial Type Strains, Phase II (KMG-II): from individual species to whole genera.</title>
        <authorList>
            <person name="Goeker M."/>
        </authorList>
    </citation>
    <scope>NUCLEOTIDE SEQUENCE [LARGE SCALE GENOMIC DNA]</scope>
    <source>
        <strain evidence="5 6">DSM 46842</strain>
    </source>
</reference>
<feature type="domain" description="HTH marR-type" evidence="4">
    <location>
        <begin position="61"/>
        <end position="99"/>
    </location>
</feature>
<dbReference type="GO" id="GO:0003700">
    <property type="term" value="F:DNA-binding transcription factor activity"/>
    <property type="evidence" value="ECO:0007669"/>
    <property type="project" value="InterPro"/>
</dbReference>
<evidence type="ECO:0000313" key="6">
    <source>
        <dbReference type="Proteomes" id="UP000322499"/>
    </source>
</evidence>
<sequence length="183" mass="20334">MKLIELATLRYRGDVTSAEATAEERETLLRFVERFALFLREAGMAPMPARVFAYALADDADRYTAAELAEGLRVSPAAISGAVRQLVQIGFLVREREPGTRSDLYVLDDADLWTRFTSAELSSLQRMEDIVAAGIDLLGPDRPGGRRLAETREFLAFLHEVLAEAVARWPEERLRRVAPGNGA</sequence>
<dbReference type="EMBL" id="VNHW01000002">
    <property type="protein sequence ID" value="TYP89551.1"/>
    <property type="molecule type" value="Genomic_DNA"/>
</dbReference>
<dbReference type="Pfam" id="PF01047">
    <property type="entry name" value="MarR"/>
    <property type="match status" value="1"/>
</dbReference>
<evidence type="ECO:0000256" key="2">
    <source>
        <dbReference type="ARBA" id="ARBA00023125"/>
    </source>
</evidence>
<evidence type="ECO:0000256" key="3">
    <source>
        <dbReference type="ARBA" id="ARBA00023163"/>
    </source>
</evidence>
<keyword evidence="2" id="KW-0238">DNA-binding</keyword>
<dbReference type="Proteomes" id="UP000322499">
    <property type="component" value="Unassembled WGS sequence"/>
</dbReference>
<dbReference type="PANTHER" id="PTHR38465">
    <property type="entry name" value="HTH-TYPE TRANSCRIPTIONAL REGULATOR MJ1563-RELATED"/>
    <property type="match status" value="1"/>
</dbReference>
<name>A0A5S5D0J4_9ACTN</name>
<dbReference type="InterPro" id="IPR036390">
    <property type="entry name" value="WH_DNA-bd_sf"/>
</dbReference>
<dbReference type="InterPro" id="IPR000835">
    <property type="entry name" value="HTH_MarR-typ"/>
</dbReference>
<keyword evidence="1" id="KW-0805">Transcription regulation</keyword>
<comment type="caution">
    <text evidence="5">The sequence shown here is derived from an EMBL/GenBank/DDBJ whole genome shotgun (WGS) entry which is preliminary data.</text>
</comment>
<dbReference type="InterPro" id="IPR052362">
    <property type="entry name" value="HTH-GbsR_regulator"/>
</dbReference>
<evidence type="ECO:0000313" key="5">
    <source>
        <dbReference type="EMBL" id="TYP89551.1"/>
    </source>
</evidence>
<keyword evidence="6" id="KW-1185">Reference proteome</keyword>
<accession>A0A5S5D0J4</accession>
<dbReference type="InterPro" id="IPR036388">
    <property type="entry name" value="WH-like_DNA-bd_sf"/>
</dbReference>
<organism evidence="5 6">
    <name type="scientific">Blastococcus xanthinilyticus</name>
    <dbReference type="NCBI Taxonomy" id="1564164"/>
    <lineage>
        <taxon>Bacteria</taxon>
        <taxon>Bacillati</taxon>
        <taxon>Actinomycetota</taxon>
        <taxon>Actinomycetes</taxon>
        <taxon>Geodermatophilales</taxon>
        <taxon>Geodermatophilaceae</taxon>
        <taxon>Blastococcus</taxon>
    </lineage>
</organism>
<keyword evidence="3" id="KW-0804">Transcription</keyword>
<protein>
    <submittedName>
        <fullName evidence="5">MarR family protein</fullName>
    </submittedName>
</protein>
<evidence type="ECO:0000256" key="1">
    <source>
        <dbReference type="ARBA" id="ARBA00023015"/>
    </source>
</evidence>
<dbReference type="Gene3D" id="1.10.287.160">
    <property type="entry name" value="HR1 repeat"/>
    <property type="match status" value="1"/>
</dbReference>
<evidence type="ECO:0000259" key="4">
    <source>
        <dbReference type="Pfam" id="PF01047"/>
    </source>
</evidence>
<dbReference type="AlphaFoldDB" id="A0A5S5D0J4"/>
<dbReference type="PANTHER" id="PTHR38465:SF2">
    <property type="entry name" value="HTH-TYPE TRANSCRIPTIONAL REGULATOR MMPR5"/>
    <property type="match status" value="1"/>
</dbReference>
<dbReference type="GO" id="GO:0003677">
    <property type="term" value="F:DNA binding"/>
    <property type="evidence" value="ECO:0007669"/>
    <property type="project" value="UniProtKB-KW"/>
</dbReference>
<proteinExistence type="predicted"/>
<dbReference type="Gene3D" id="1.10.10.10">
    <property type="entry name" value="Winged helix-like DNA-binding domain superfamily/Winged helix DNA-binding domain"/>
    <property type="match status" value="1"/>
</dbReference>
<gene>
    <name evidence="5" type="ORF">BD833_10224</name>
</gene>
<dbReference type="SUPFAM" id="SSF46785">
    <property type="entry name" value="Winged helix' DNA-binding domain"/>
    <property type="match status" value="1"/>
</dbReference>